<evidence type="ECO:0000313" key="2">
    <source>
        <dbReference type="EMBL" id="MXU82670.1"/>
    </source>
</evidence>
<evidence type="ECO:0000256" key="1">
    <source>
        <dbReference type="SAM" id="SignalP"/>
    </source>
</evidence>
<sequence length="70" mass="8231">MFLETFFFVFLYKVSATCQRKNKSKSCYARKPKGTNLSQTEACHQNVNKLYICKQLQSICLQMPRKCNIE</sequence>
<name>A0A6B0U1Q6_IXORI</name>
<dbReference type="AlphaFoldDB" id="A0A6B0U1Q6"/>
<feature type="signal peptide" evidence="1">
    <location>
        <begin position="1"/>
        <end position="16"/>
    </location>
</feature>
<reference evidence="2" key="1">
    <citation type="submission" date="2019-12" db="EMBL/GenBank/DDBJ databases">
        <title>An insight into the sialome of adult female Ixodes ricinus ticks feeding for 6 days.</title>
        <authorList>
            <person name="Perner J."/>
            <person name="Ribeiro J.M.C."/>
        </authorList>
    </citation>
    <scope>NUCLEOTIDE SEQUENCE</scope>
    <source>
        <strain evidence="2">Semi-engorged</strain>
        <tissue evidence="2">Salivary glands</tissue>
    </source>
</reference>
<feature type="chain" id="PRO_5025465185" evidence="1">
    <location>
        <begin position="17"/>
        <end position="70"/>
    </location>
</feature>
<protein>
    <submittedName>
        <fullName evidence="2">Putative secreted protein</fullName>
    </submittedName>
</protein>
<accession>A0A6B0U1Q6</accession>
<proteinExistence type="predicted"/>
<dbReference type="EMBL" id="GIFC01000587">
    <property type="protein sequence ID" value="MXU82670.1"/>
    <property type="molecule type" value="Transcribed_RNA"/>
</dbReference>
<organism evidence="2">
    <name type="scientific">Ixodes ricinus</name>
    <name type="common">Common tick</name>
    <name type="synonym">Acarus ricinus</name>
    <dbReference type="NCBI Taxonomy" id="34613"/>
    <lineage>
        <taxon>Eukaryota</taxon>
        <taxon>Metazoa</taxon>
        <taxon>Ecdysozoa</taxon>
        <taxon>Arthropoda</taxon>
        <taxon>Chelicerata</taxon>
        <taxon>Arachnida</taxon>
        <taxon>Acari</taxon>
        <taxon>Parasitiformes</taxon>
        <taxon>Ixodida</taxon>
        <taxon>Ixodoidea</taxon>
        <taxon>Ixodidae</taxon>
        <taxon>Ixodinae</taxon>
        <taxon>Ixodes</taxon>
    </lineage>
</organism>
<keyword evidence="1" id="KW-0732">Signal</keyword>